<evidence type="ECO:0000313" key="3">
    <source>
        <dbReference type="Proteomes" id="UP000192368"/>
    </source>
</evidence>
<dbReference type="AlphaFoldDB" id="A0A1W1VM49"/>
<protein>
    <recommendedName>
        <fullName evidence="4">Methyl-accepting chemotaxis protein</fullName>
    </recommendedName>
</protein>
<dbReference type="RefSeq" id="WP_084231705.1">
    <property type="nucleotide sequence ID" value="NZ_FWWR01000017.1"/>
</dbReference>
<accession>A0A1W1VM49</accession>
<evidence type="ECO:0000256" key="1">
    <source>
        <dbReference type="SAM" id="Phobius"/>
    </source>
</evidence>
<keyword evidence="1" id="KW-0472">Membrane</keyword>
<keyword evidence="1" id="KW-0812">Transmembrane</keyword>
<proteinExistence type="predicted"/>
<dbReference type="OrthoDB" id="1697277at2"/>
<sequence>MQATINVQDLLTIVLYLAGAGVLIYLILVLKNVLGIVKKVNLTIENNQEIIDDTLKKVPKLTDNAVEITSNVNLISGEASELVVIARPEVERLVGTVSSITNTVDDISRSVDHTTLKLTNTVSSVSDTISDTAKTISLNANNVVDYFYILKEVVEALKDVFLRN</sequence>
<feature type="transmembrane region" description="Helical" evidence="1">
    <location>
        <begin position="12"/>
        <end position="30"/>
    </location>
</feature>
<keyword evidence="3" id="KW-1185">Reference proteome</keyword>
<dbReference type="Gene3D" id="1.10.287.950">
    <property type="entry name" value="Methyl-accepting chemotaxis protein"/>
    <property type="match status" value="1"/>
</dbReference>
<gene>
    <name evidence="2" type="ORF">SAMN00017477_2232</name>
</gene>
<name>A0A1W1VM49_PEPAS</name>
<dbReference type="EMBL" id="FWWR01000017">
    <property type="protein sequence ID" value="SMB94449.1"/>
    <property type="molecule type" value="Genomic_DNA"/>
</dbReference>
<dbReference type="STRING" id="573058.SAMN00017477_2232"/>
<evidence type="ECO:0000313" key="2">
    <source>
        <dbReference type="EMBL" id="SMB94449.1"/>
    </source>
</evidence>
<organism evidence="2 3">
    <name type="scientific">Peptoniphilus asaccharolyticus DSM 20463</name>
    <dbReference type="NCBI Taxonomy" id="573058"/>
    <lineage>
        <taxon>Bacteria</taxon>
        <taxon>Bacillati</taxon>
        <taxon>Bacillota</taxon>
        <taxon>Tissierellia</taxon>
        <taxon>Tissierellales</taxon>
        <taxon>Peptoniphilaceae</taxon>
        <taxon>Peptoniphilus</taxon>
    </lineage>
</organism>
<keyword evidence="1" id="KW-1133">Transmembrane helix</keyword>
<evidence type="ECO:0008006" key="4">
    <source>
        <dbReference type="Google" id="ProtNLM"/>
    </source>
</evidence>
<dbReference type="Proteomes" id="UP000192368">
    <property type="component" value="Unassembled WGS sequence"/>
</dbReference>
<reference evidence="3" key="1">
    <citation type="submission" date="2017-04" db="EMBL/GenBank/DDBJ databases">
        <authorList>
            <person name="Varghese N."/>
            <person name="Submissions S."/>
        </authorList>
    </citation>
    <scope>NUCLEOTIDE SEQUENCE [LARGE SCALE GENOMIC DNA]</scope>
    <source>
        <strain evidence="3">DSM 20463</strain>
    </source>
</reference>